<dbReference type="InterPro" id="IPR027417">
    <property type="entry name" value="P-loop_NTPase"/>
</dbReference>
<dbReference type="InterPro" id="IPR017871">
    <property type="entry name" value="ABC_transporter-like_CS"/>
</dbReference>
<dbReference type="GO" id="GO:0015847">
    <property type="term" value="P:putrescine transport"/>
    <property type="evidence" value="ECO:0007669"/>
    <property type="project" value="UniProtKB-ARBA"/>
</dbReference>
<name>A0A1V5SHQ3_9BACT</name>
<dbReference type="PANTHER" id="PTHR42781:SF4">
    <property type="entry name" value="SPERMIDINE_PUTRESCINE IMPORT ATP-BINDING PROTEIN POTA"/>
    <property type="match status" value="1"/>
</dbReference>
<feature type="domain" description="ABC transporter" evidence="8">
    <location>
        <begin position="8"/>
        <end position="238"/>
    </location>
</feature>
<dbReference type="InterPro" id="IPR003439">
    <property type="entry name" value="ABC_transporter-like_ATP-bd"/>
</dbReference>
<evidence type="ECO:0000256" key="7">
    <source>
        <dbReference type="RuleBase" id="RU364083"/>
    </source>
</evidence>
<protein>
    <recommendedName>
        <fullName evidence="7">Spermidine/putrescine import ATP-binding protein PotA</fullName>
        <ecNumber evidence="7">7.6.2.11</ecNumber>
    </recommendedName>
</protein>
<dbReference type="InterPro" id="IPR013611">
    <property type="entry name" value="Transp-assoc_OB_typ2"/>
</dbReference>
<evidence type="ECO:0000256" key="5">
    <source>
        <dbReference type="ARBA" id="ARBA00022967"/>
    </source>
</evidence>
<evidence type="ECO:0000259" key="8">
    <source>
        <dbReference type="PROSITE" id="PS50893"/>
    </source>
</evidence>
<evidence type="ECO:0000256" key="3">
    <source>
        <dbReference type="ARBA" id="ARBA00022741"/>
    </source>
</evidence>
<evidence type="ECO:0000313" key="9">
    <source>
        <dbReference type="EMBL" id="OQA54017.1"/>
    </source>
</evidence>
<organism evidence="9">
    <name type="scientific">Candidatus Atribacter allofermentans</name>
    <dbReference type="NCBI Taxonomy" id="1852833"/>
    <lineage>
        <taxon>Bacteria</taxon>
        <taxon>Pseudomonadati</taxon>
        <taxon>Atribacterota</taxon>
        <taxon>Atribacteria</taxon>
        <taxon>Atribacterales</taxon>
        <taxon>Atribacteraceae</taxon>
        <taxon>Atribacter</taxon>
    </lineage>
</organism>
<dbReference type="FunFam" id="3.40.50.300:FF:000133">
    <property type="entry name" value="Spermidine/putrescine import ATP-binding protein PotA"/>
    <property type="match status" value="1"/>
</dbReference>
<dbReference type="NCBIfam" id="TIGR01187">
    <property type="entry name" value="potA"/>
    <property type="match status" value="1"/>
</dbReference>
<dbReference type="PROSITE" id="PS50893">
    <property type="entry name" value="ABC_TRANSPORTER_2"/>
    <property type="match status" value="1"/>
</dbReference>
<comment type="function">
    <text evidence="7">Part of the ABC transporter complex PotABCD involved in spermidine/putrescine import. Responsible for energy coupling to the transport system.</text>
</comment>
<dbReference type="GO" id="GO:0005524">
    <property type="term" value="F:ATP binding"/>
    <property type="evidence" value="ECO:0007669"/>
    <property type="project" value="UniProtKB-KW"/>
</dbReference>
<dbReference type="InterPro" id="IPR005893">
    <property type="entry name" value="PotA-like"/>
</dbReference>
<dbReference type="AlphaFoldDB" id="A0A1V5SHQ3"/>
<keyword evidence="5 7" id="KW-1278">Translocase</keyword>
<keyword evidence="4 7" id="KW-0067">ATP-binding</keyword>
<dbReference type="InterPro" id="IPR003593">
    <property type="entry name" value="AAA+_ATPase"/>
</dbReference>
<dbReference type="GO" id="GO:0015417">
    <property type="term" value="F:ABC-type polyamine transporter activity"/>
    <property type="evidence" value="ECO:0007669"/>
    <property type="project" value="UniProtKB-EC"/>
</dbReference>
<dbReference type="Pfam" id="PF08402">
    <property type="entry name" value="TOBE_2"/>
    <property type="match status" value="1"/>
</dbReference>
<gene>
    <name evidence="7 9" type="primary">potA</name>
    <name evidence="9" type="ORF">BWY41_02292</name>
</gene>
<evidence type="ECO:0000256" key="4">
    <source>
        <dbReference type="ARBA" id="ARBA00022840"/>
    </source>
</evidence>
<evidence type="ECO:0000256" key="2">
    <source>
        <dbReference type="ARBA" id="ARBA00022475"/>
    </source>
</evidence>
<dbReference type="PANTHER" id="PTHR42781">
    <property type="entry name" value="SPERMIDINE/PUTRESCINE IMPORT ATP-BINDING PROTEIN POTA"/>
    <property type="match status" value="1"/>
</dbReference>
<keyword evidence="9" id="KW-0378">Hydrolase</keyword>
<dbReference type="GO" id="GO:0016887">
    <property type="term" value="F:ATP hydrolysis activity"/>
    <property type="evidence" value="ECO:0007669"/>
    <property type="project" value="InterPro"/>
</dbReference>
<dbReference type="EMBL" id="MWBQ01000231">
    <property type="protein sequence ID" value="OQA54017.1"/>
    <property type="molecule type" value="Genomic_DNA"/>
</dbReference>
<dbReference type="Proteomes" id="UP000485569">
    <property type="component" value="Unassembled WGS sequence"/>
</dbReference>
<keyword evidence="6 7" id="KW-0472">Membrane</keyword>
<dbReference type="Gene3D" id="2.40.50.100">
    <property type="match status" value="1"/>
</dbReference>
<accession>A0A1V5SHQ3</accession>
<evidence type="ECO:0000256" key="6">
    <source>
        <dbReference type="ARBA" id="ARBA00023136"/>
    </source>
</evidence>
<comment type="caution">
    <text evidence="9">The sequence shown here is derived from an EMBL/GenBank/DDBJ whole genome shotgun (WGS) entry which is preliminary data.</text>
</comment>
<dbReference type="PROSITE" id="PS00211">
    <property type="entry name" value="ABC_TRANSPORTER_1"/>
    <property type="match status" value="1"/>
</dbReference>
<dbReference type="GO" id="GO:0043190">
    <property type="term" value="C:ATP-binding cassette (ABC) transporter complex"/>
    <property type="evidence" value="ECO:0007669"/>
    <property type="project" value="InterPro"/>
</dbReference>
<keyword evidence="2 7" id="KW-1003">Cell membrane</keyword>
<sequence>MNNHETEIQLIQITKKFGNFTAVQNVNLEIHHGEFFSLLGPSGCGKTTTLRMIAGLEEPTEGQICLAGEDVTYKPAYLRNVNTVFQDYALFPHMTVEENIHFPLKMKKVKYSSARTMIEEALSLVNMTGFGKRYPQQLSGGQRQRIALARSLVNRPRALLLDEPLGALDFKLRIAMQKVLKDIQKNVDITFIYVTHDQTEAITMSDRICVMKDGLIHQIGTPDEIYNSPASTFVASFIGDMNFLEGQVVQKGENSITIDVDGKPILSTRFKGSFSKGDSVVACIRPEKICLDKVCDSEFQNKFENHFQAAIHRIVFRGTDYEITLKFGQSEIRLIESASDFNDKKIGDQLFIGFQKDDVITYLKECKKVCDYETNLDN</sequence>
<keyword evidence="3 7" id="KW-0547">Nucleotide-binding</keyword>
<dbReference type="Pfam" id="PF00005">
    <property type="entry name" value="ABC_tran"/>
    <property type="match status" value="1"/>
</dbReference>
<comment type="subunit">
    <text evidence="7">The complex is composed of two ATP-binding proteins (PotA), two transmembrane proteins (PotB and PotC) and a solute-binding protein (PotD).</text>
</comment>
<proteinExistence type="inferred from homology"/>
<comment type="catalytic activity">
    <reaction evidence="7">
        <text>ATP + H2O + polyamine-[polyamine-binding protein]Side 1 = ADP + phosphate + polyamineSide 2 + [polyamine-binding protein]Side 1.</text>
        <dbReference type="EC" id="7.6.2.11"/>
    </reaction>
</comment>
<dbReference type="InterPro" id="IPR050093">
    <property type="entry name" value="ABC_SmlMolc_Importer"/>
</dbReference>
<keyword evidence="1 7" id="KW-0813">Transport</keyword>
<dbReference type="SUPFAM" id="SSF52540">
    <property type="entry name" value="P-loop containing nucleoside triphosphate hydrolases"/>
    <property type="match status" value="1"/>
</dbReference>
<dbReference type="SUPFAM" id="SSF50331">
    <property type="entry name" value="MOP-like"/>
    <property type="match status" value="1"/>
</dbReference>
<dbReference type="EC" id="7.6.2.11" evidence="7"/>
<evidence type="ECO:0000256" key="1">
    <source>
        <dbReference type="ARBA" id="ARBA00022448"/>
    </source>
</evidence>
<dbReference type="InterPro" id="IPR008995">
    <property type="entry name" value="Mo/tungstate-bd_C_term_dom"/>
</dbReference>
<reference evidence="9" key="1">
    <citation type="submission" date="2017-02" db="EMBL/GenBank/DDBJ databases">
        <title>Delving into the versatile metabolic prowess of the omnipresent phylum Bacteroidetes.</title>
        <authorList>
            <person name="Nobu M.K."/>
            <person name="Mei R."/>
            <person name="Narihiro T."/>
            <person name="Kuroda K."/>
            <person name="Liu W.-T."/>
        </authorList>
    </citation>
    <scope>NUCLEOTIDE SEQUENCE</scope>
    <source>
        <strain evidence="9">ADurb.Bin276</strain>
    </source>
</reference>
<dbReference type="Gene3D" id="3.40.50.300">
    <property type="entry name" value="P-loop containing nucleotide triphosphate hydrolases"/>
    <property type="match status" value="1"/>
</dbReference>
<dbReference type="SMART" id="SM00382">
    <property type="entry name" value="AAA"/>
    <property type="match status" value="1"/>
</dbReference>
<comment type="similarity">
    <text evidence="7">Belongs to the ABC transporter superfamily. Spermidine/putrescine importer (TC 3.A.1.11.1) family.</text>
</comment>